<dbReference type="InterPro" id="IPR000980">
    <property type="entry name" value="SH2"/>
</dbReference>
<evidence type="ECO:0000256" key="1">
    <source>
        <dbReference type="PROSITE-ProRule" id="PRU00191"/>
    </source>
</evidence>
<feature type="transmembrane region" description="Helical" evidence="2">
    <location>
        <begin position="150"/>
        <end position="172"/>
    </location>
</feature>
<evidence type="ECO:0000259" key="3">
    <source>
        <dbReference type="PROSITE" id="PS50001"/>
    </source>
</evidence>
<feature type="domain" description="SH2" evidence="3">
    <location>
        <begin position="47"/>
        <end position="140"/>
    </location>
</feature>
<reference evidence="4 5" key="1">
    <citation type="submission" date="2018-08" db="EMBL/GenBank/DDBJ databases">
        <authorList>
            <person name="Laetsch R D."/>
            <person name="Stevens L."/>
            <person name="Kumar S."/>
            <person name="Blaxter L. M."/>
        </authorList>
    </citation>
    <scope>NUCLEOTIDE SEQUENCE [LARGE SCALE GENOMIC DNA]</scope>
</reference>
<organism evidence="4 5">
    <name type="scientific">Litomosoides sigmodontis</name>
    <name type="common">Filarial nematode worm</name>
    <dbReference type="NCBI Taxonomy" id="42156"/>
    <lineage>
        <taxon>Eukaryota</taxon>
        <taxon>Metazoa</taxon>
        <taxon>Ecdysozoa</taxon>
        <taxon>Nematoda</taxon>
        <taxon>Chromadorea</taxon>
        <taxon>Rhabditida</taxon>
        <taxon>Spirurina</taxon>
        <taxon>Spiruromorpha</taxon>
        <taxon>Filarioidea</taxon>
        <taxon>Onchocercidae</taxon>
        <taxon>Litomosoides</taxon>
    </lineage>
</organism>
<dbReference type="SUPFAM" id="SSF55550">
    <property type="entry name" value="SH2 domain"/>
    <property type="match status" value="1"/>
</dbReference>
<dbReference type="InterPro" id="IPR036860">
    <property type="entry name" value="SH2_dom_sf"/>
</dbReference>
<dbReference type="OrthoDB" id="9938362at2759"/>
<proteinExistence type="predicted"/>
<gene>
    <name evidence="4" type="ORF">NLS_LOCUS4455</name>
</gene>
<dbReference type="Gene3D" id="3.30.505.10">
    <property type="entry name" value="SH2 domain"/>
    <property type="match status" value="1"/>
</dbReference>
<dbReference type="PROSITE" id="PS50001">
    <property type="entry name" value="SH2"/>
    <property type="match status" value="1"/>
</dbReference>
<dbReference type="STRING" id="42156.A0A3P6T8S7"/>
<keyword evidence="1" id="KW-0727">SH2 domain</keyword>
<dbReference type="Pfam" id="PF00017">
    <property type="entry name" value="SH2"/>
    <property type="match status" value="1"/>
</dbReference>
<keyword evidence="2" id="KW-0812">Transmembrane</keyword>
<dbReference type="PANTHER" id="PTHR14247:SF8">
    <property type="entry name" value="RAS-GEF DOMAIN-CONTAINING PROTEIN"/>
    <property type="match status" value="1"/>
</dbReference>
<dbReference type="InterPro" id="IPR051853">
    <property type="entry name" value="SH2-Ras-GEF_adapter"/>
</dbReference>
<dbReference type="AlphaFoldDB" id="A0A3P6T8S7"/>
<keyword evidence="2" id="KW-0472">Membrane</keyword>
<evidence type="ECO:0000313" key="4">
    <source>
        <dbReference type="EMBL" id="VDK79303.1"/>
    </source>
</evidence>
<protein>
    <recommendedName>
        <fullName evidence="3">SH2 domain-containing protein</fullName>
    </recommendedName>
</protein>
<sequence length="174" mass="19925">MLPNTSASSISQLPVNKCWKRGTTKKLIQSDQTICKQNLEVPGSFCWHHGRMGRKIACELLEENGQFLVRSARSKLDLKIKTVLSVKWNNRHYHFGIKKIGEYFTIEELSFNNIIQLISFYFTTKHPLTRQSKAVLLQPLYRSVEAEEPFILGGVLCLAVACAVVIFIYFFALK</sequence>
<accession>A0A3P6T8S7</accession>
<dbReference type="Proteomes" id="UP000277928">
    <property type="component" value="Unassembled WGS sequence"/>
</dbReference>
<evidence type="ECO:0000256" key="2">
    <source>
        <dbReference type="SAM" id="Phobius"/>
    </source>
</evidence>
<name>A0A3P6T8S7_LITSI</name>
<evidence type="ECO:0000313" key="5">
    <source>
        <dbReference type="Proteomes" id="UP000277928"/>
    </source>
</evidence>
<dbReference type="SMART" id="SM00252">
    <property type="entry name" value="SH2"/>
    <property type="match status" value="1"/>
</dbReference>
<keyword evidence="5" id="KW-1185">Reference proteome</keyword>
<dbReference type="EMBL" id="UYRX01000286">
    <property type="protein sequence ID" value="VDK79303.1"/>
    <property type="molecule type" value="Genomic_DNA"/>
</dbReference>
<dbReference type="PANTHER" id="PTHR14247">
    <property type="entry name" value="BREAST CANCER ANTI-ESTROGEN RESISTANCE PROTEIN 3 HOMOLOG-LIKE PROTEIN"/>
    <property type="match status" value="1"/>
</dbReference>
<keyword evidence="2" id="KW-1133">Transmembrane helix</keyword>
<dbReference type="OMA" id="KWNNRHY"/>